<dbReference type="Proteomes" id="UP001630127">
    <property type="component" value="Unassembled WGS sequence"/>
</dbReference>
<reference evidence="1 2" key="1">
    <citation type="submission" date="2024-11" db="EMBL/GenBank/DDBJ databases">
        <title>A near-complete genome assembly of Cinchona calisaya.</title>
        <authorList>
            <person name="Lian D.C."/>
            <person name="Zhao X.W."/>
            <person name="Wei L."/>
        </authorList>
    </citation>
    <scope>NUCLEOTIDE SEQUENCE [LARGE SCALE GENOMIC DNA]</scope>
    <source>
        <tissue evidence="1">Nenye</tissue>
    </source>
</reference>
<gene>
    <name evidence="1" type="ORF">ACH5RR_039226</name>
</gene>
<name>A0ABD2Y386_9GENT</name>
<keyword evidence="2" id="KW-1185">Reference proteome</keyword>
<proteinExistence type="predicted"/>
<sequence length="82" mass="9381">MRLQMGRAWGQLELGNNERDPKHRFIPVCTPNYEKWMAEQCAHEPTYDKGKAPIDLEGTCLKSLLHFTETPSSQGLKPSRPI</sequence>
<protein>
    <submittedName>
        <fullName evidence="1">Uncharacterized protein</fullName>
    </submittedName>
</protein>
<evidence type="ECO:0000313" key="2">
    <source>
        <dbReference type="Proteomes" id="UP001630127"/>
    </source>
</evidence>
<comment type="caution">
    <text evidence="1">The sequence shown here is derived from an EMBL/GenBank/DDBJ whole genome shotgun (WGS) entry which is preliminary data.</text>
</comment>
<dbReference type="AlphaFoldDB" id="A0ABD2Y386"/>
<dbReference type="EMBL" id="JBJUIK010000016">
    <property type="protein sequence ID" value="KAL3500133.1"/>
    <property type="molecule type" value="Genomic_DNA"/>
</dbReference>
<evidence type="ECO:0000313" key="1">
    <source>
        <dbReference type="EMBL" id="KAL3500133.1"/>
    </source>
</evidence>
<accession>A0ABD2Y386</accession>
<organism evidence="1 2">
    <name type="scientific">Cinchona calisaya</name>
    <dbReference type="NCBI Taxonomy" id="153742"/>
    <lineage>
        <taxon>Eukaryota</taxon>
        <taxon>Viridiplantae</taxon>
        <taxon>Streptophyta</taxon>
        <taxon>Embryophyta</taxon>
        <taxon>Tracheophyta</taxon>
        <taxon>Spermatophyta</taxon>
        <taxon>Magnoliopsida</taxon>
        <taxon>eudicotyledons</taxon>
        <taxon>Gunneridae</taxon>
        <taxon>Pentapetalae</taxon>
        <taxon>asterids</taxon>
        <taxon>lamiids</taxon>
        <taxon>Gentianales</taxon>
        <taxon>Rubiaceae</taxon>
        <taxon>Cinchonoideae</taxon>
        <taxon>Cinchoneae</taxon>
        <taxon>Cinchona</taxon>
    </lineage>
</organism>